<keyword evidence="2" id="KW-1185">Reference proteome</keyword>
<reference evidence="1 2" key="1">
    <citation type="submission" date="2019-07" db="EMBL/GenBank/DDBJ databases">
        <title>Rapid identification of Enteric Bacteria from Whole Genome Sequences (WGS) using Average Nucleotide Identity (ANI).</title>
        <authorList>
            <person name="Lane C."/>
        </authorList>
    </citation>
    <scope>NUCLEOTIDE SEQUENCE [LARGE SCALE GENOMIC DNA]</scope>
    <source>
        <strain evidence="1 2">2013D-9588</strain>
    </source>
</reference>
<organism evidence="1 2">
    <name type="scientific">Campylobacter lanienae</name>
    <dbReference type="NCBI Taxonomy" id="75658"/>
    <lineage>
        <taxon>Bacteria</taxon>
        <taxon>Pseudomonadati</taxon>
        <taxon>Campylobacterota</taxon>
        <taxon>Epsilonproteobacteria</taxon>
        <taxon>Campylobacterales</taxon>
        <taxon>Campylobacteraceae</taxon>
        <taxon>Campylobacter</taxon>
    </lineage>
</organism>
<dbReference type="RefSeq" id="WP_147496502.1">
    <property type="nucleotide sequence ID" value="NZ_VOAN01000034.1"/>
</dbReference>
<protein>
    <submittedName>
        <fullName evidence="1">Uncharacterized protein</fullName>
    </submittedName>
</protein>
<proteinExistence type="predicted"/>
<evidence type="ECO:0000313" key="1">
    <source>
        <dbReference type="EMBL" id="TWO27812.1"/>
    </source>
</evidence>
<comment type="caution">
    <text evidence="1">The sequence shown here is derived from an EMBL/GenBank/DDBJ whole genome shotgun (WGS) entry which is preliminary data.</text>
</comment>
<name>A0ABY3G770_9BACT</name>
<accession>A0ABY3G770</accession>
<dbReference type="Proteomes" id="UP000321599">
    <property type="component" value="Unassembled WGS sequence"/>
</dbReference>
<dbReference type="EMBL" id="VOAV01000030">
    <property type="protein sequence ID" value="TWO27812.1"/>
    <property type="molecule type" value="Genomic_DNA"/>
</dbReference>
<gene>
    <name evidence="1" type="ORF">XK09_07195</name>
</gene>
<evidence type="ECO:0000313" key="2">
    <source>
        <dbReference type="Proteomes" id="UP000321599"/>
    </source>
</evidence>
<sequence>MAFSLLEAIYQSIGETEAQKAQSNITQFAQPSSLNCDSLRFIATKSFYSKFSKWLKDLNIQMHETQISNKKFNLFDLYTPQAPKIAFKCKITDKVTLITYYSSDSFKKAREANRTLDNFIFIELHGLTQYEPQSRSPIKLTNPTIRILKYMFKYCDNLKERKTLNLVSFDIALDYHDNEPISKEYAINKATYLEHIPADFKTYQETIYIQTDKKHNAPNINSNLQKITIYSKKTKNDLPYPLNRFELRFLIND</sequence>